<dbReference type="Pfam" id="PF09067">
    <property type="entry name" value="EpoR_lig-bind"/>
    <property type="match status" value="1"/>
</dbReference>
<evidence type="ECO:0000256" key="3">
    <source>
        <dbReference type="ARBA" id="ARBA00019818"/>
    </source>
</evidence>
<feature type="transmembrane region" description="Helical" evidence="14">
    <location>
        <begin position="245"/>
        <end position="266"/>
    </location>
</feature>
<dbReference type="FunFam" id="2.60.40.10:FF:000287">
    <property type="entry name" value="Prolactin receptor"/>
    <property type="match status" value="1"/>
</dbReference>
<dbReference type="CDD" id="cd00063">
    <property type="entry name" value="FN3"/>
    <property type="match status" value="1"/>
</dbReference>
<dbReference type="GO" id="GO:0046872">
    <property type="term" value="F:metal ion binding"/>
    <property type="evidence" value="ECO:0007669"/>
    <property type="project" value="UniProtKB-KW"/>
</dbReference>
<evidence type="ECO:0000259" key="15">
    <source>
        <dbReference type="PROSITE" id="PS50853"/>
    </source>
</evidence>
<dbReference type="PROSITE" id="PS50853">
    <property type="entry name" value="FN3"/>
    <property type="match status" value="2"/>
</dbReference>
<keyword evidence="7" id="KW-0677">Repeat</keyword>
<dbReference type="GO" id="GO:0004896">
    <property type="term" value="F:cytokine receptor activity"/>
    <property type="evidence" value="ECO:0007669"/>
    <property type="project" value="TreeGrafter"/>
</dbReference>
<keyword evidence="12 14" id="KW-0675">Receptor</keyword>
<evidence type="ECO:0000256" key="2">
    <source>
        <dbReference type="ARBA" id="ARBA00007885"/>
    </source>
</evidence>
<feature type="domain" description="Fibronectin type-III" evidence="15">
    <location>
        <begin position="38"/>
        <end position="138"/>
    </location>
</feature>
<dbReference type="PANTHER" id="PTHR23036:SF86">
    <property type="entry name" value="PROLACTIN RECEPTOR"/>
    <property type="match status" value="1"/>
</dbReference>
<dbReference type="SUPFAM" id="SSF49265">
    <property type="entry name" value="Fibronectin type III"/>
    <property type="match status" value="2"/>
</dbReference>
<dbReference type="PANTHER" id="PTHR23036">
    <property type="entry name" value="CYTOKINE RECEPTOR"/>
    <property type="match status" value="1"/>
</dbReference>
<evidence type="ECO:0000313" key="16">
    <source>
        <dbReference type="Ensembl" id="ENSNMLP00000014691.1"/>
    </source>
</evidence>
<comment type="similarity">
    <text evidence="2 14">Belongs to the type I cytokine receptor family. Type 1 subfamily.</text>
</comment>
<dbReference type="GO" id="GO:0043235">
    <property type="term" value="C:receptor complex"/>
    <property type="evidence" value="ECO:0007669"/>
    <property type="project" value="TreeGrafter"/>
</dbReference>
<keyword evidence="4 14" id="KW-0812">Transmembrane</keyword>
<name>A0A8C6T105_9GOBI</name>
<keyword evidence="5 14" id="KW-0479">Metal-binding</keyword>
<evidence type="ECO:0000256" key="12">
    <source>
        <dbReference type="ARBA" id="ARBA00023170"/>
    </source>
</evidence>
<dbReference type="InterPro" id="IPR050379">
    <property type="entry name" value="Type-I_Cytokine_Rcpt"/>
</dbReference>
<evidence type="ECO:0000256" key="7">
    <source>
        <dbReference type="ARBA" id="ARBA00022737"/>
    </source>
</evidence>
<evidence type="ECO:0000313" key="17">
    <source>
        <dbReference type="Proteomes" id="UP000694523"/>
    </source>
</evidence>
<evidence type="ECO:0000256" key="14">
    <source>
        <dbReference type="RuleBase" id="RU365035"/>
    </source>
</evidence>
<evidence type="ECO:0000256" key="5">
    <source>
        <dbReference type="ARBA" id="ARBA00022723"/>
    </source>
</evidence>
<dbReference type="FunFam" id="2.60.40.10:FF:000358">
    <property type="entry name" value="Prolactin receptor"/>
    <property type="match status" value="1"/>
</dbReference>
<evidence type="ECO:0000256" key="6">
    <source>
        <dbReference type="ARBA" id="ARBA00022729"/>
    </source>
</evidence>
<keyword evidence="17" id="KW-1185">Reference proteome</keyword>
<evidence type="ECO:0000256" key="10">
    <source>
        <dbReference type="ARBA" id="ARBA00023136"/>
    </source>
</evidence>
<keyword evidence="9 14" id="KW-1133">Transmembrane helix</keyword>
<dbReference type="InterPro" id="IPR003961">
    <property type="entry name" value="FN3_dom"/>
</dbReference>
<dbReference type="GO" id="GO:0009897">
    <property type="term" value="C:external side of plasma membrane"/>
    <property type="evidence" value="ECO:0007669"/>
    <property type="project" value="TreeGrafter"/>
</dbReference>
<evidence type="ECO:0000256" key="8">
    <source>
        <dbReference type="ARBA" id="ARBA00022833"/>
    </source>
</evidence>
<keyword evidence="13" id="KW-0325">Glycoprotein</keyword>
<dbReference type="Gene3D" id="2.60.40.10">
    <property type="entry name" value="Immunoglobulins"/>
    <property type="match status" value="2"/>
</dbReference>
<reference evidence="16" key="2">
    <citation type="submission" date="2025-09" db="UniProtKB">
        <authorList>
            <consortium name="Ensembl"/>
        </authorList>
    </citation>
    <scope>IDENTIFICATION</scope>
</reference>
<accession>A0A8C6T105</accession>
<keyword evidence="6" id="KW-0732">Signal</keyword>
<evidence type="ECO:0000256" key="4">
    <source>
        <dbReference type="ARBA" id="ARBA00022692"/>
    </source>
</evidence>
<protein>
    <recommendedName>
        <fullName evidence="3 14">Prolactin receptor</fullName>
        <shortName evidence="14">PRL-R</shortName>
    </recommendedName>
</protein>
<sequence length="629" mass="71478">MLIRGPVETRIKAVTMMKEIILLFLLFYMACGNTSFGPPGKPTLTNCRSPEKETFTCWWKPGSDGGLPTIYALFYLKDNSDTLYECPDYHTAGKNSCFFNKNETSVWVNYNITVVATNQIGRTFSDPVDVDVAYIVQPHTPENVTVNVMENKGWPFLRVSWESPHKADIRSGWITLVYELRSRMEGEVEWEEHFPGQQKTFNIFSIRSGSSYLLQVRCKPDHGFWSEWSSTTKIKVPEYFFGERYLWILIAVFSSLVFLILAWILYMNSRSLKNCILPPVPGPKIKGFDHQSLKNGSHKDSFNSLMIPEIPPNSSSNYEDLLVEYLEVFISGDQELSMEEGKDMQDFKSESSTCDSDSGRGSCDSQTLLTDKCKEVNKDELNKNCKETLEISHRGGLIYEDSTDTCNERVKTWPCLPQYASSHVPQMSSLKMVKQHCLSDTLLAHGSLSSNAHKHNESFTSTYWDFSLSNKQPSQIHPQTSKHLQAHSDINICKLTNEIHTTFKPIQYVEVQTVNEEGMVLLQPVESVQSQAEGCPHAHHREDYSKVKGVRNGNTLLLERGVTVTEGGMDWCVCDKMETSSNKERDYMSANTLKHQDASMKTFTMPFQEQKPPTANGYVDTAMMFSVSM</sequence>
<keyword evidence="11 14" id="KW-1015">Disulfide bond</keyword>
<dbReference type="InterPro" id="IPR013783">
    <property type="entry name" value="Ig-like_fold"/>
</dbReference>
<comment type="subcellular location">
    <subcellularLocation>
        <location evidence="1 14">Membrane</location>
        <topology evidence="1 14">Single-pass type I membrane protein</topology>
    </subcellularLocation>
</comment>
<reference evidence="16" key="1">
    <citation type="submission" date="2025-08" db="UniProtKB">
        <authorList>
            <consortium name="Ensembl"/>
        </authorList>
    </citation>
    <scope>IDENTIFICATION</scope>
</reference>
<evidence type="ECO:0000256" key="13">
    <source>
        <dbReference type="ARBA" id="ARBA00023180"/>
    </source>
</evidence>
<comment type="domain">
    <text evidence="14">The box 1 motif is required for JAK interaction and/or activation.</text>
</comment>
<dbReference type="AlphaFoldDB" id="A0A8C6T105"/>
<dbReference type="SMART" id="SM00060">
    <property type="entry name" value="FN3"/>
    <property type="match status" value="2"/>
</dbReference>
<dbReference type="InterPro" id="IPR015152">
    <property type="entry name" value="Growth/epo_recpt_lig-bind"/>
</dbReference>
<comment type="function">
    <text evidence="14">This is a receptor for the anterior pituitary hormone prolactin.</text>
</comment>
<evidence type="ECO:0000256" key="11">
    <source>
        <dbReference type="ARBA" id="ARBA00023157"/>
    </source>
</evidence>
<gene>
    <name evidence="14" type="primary">PRLR</name>
</gene>
<proteinExistence type="inferred from homology"/>
<keyword evidence="10 14" id="KW-0472">Membrane</keyword>
<dbReference type="Ensembl" id="ENSNMLT00000016511.1">
    <property type="protein sequence ID" value="ENSNMLP00000014691.1"/>
    <property type="gene ID" value="ENSNMLG00000009782.1"/>
</dbReference>
<evidence type="ECO:0000256" key="1">
    <source>
        <dbReference type="ARBA" id="ARBA00004479"/>
    </source>
</evidence>
<organism evidence="16 17">
    <name type="scientific">Neogobius melanostomus</name>
    <name type="common">round goby</name>
    <dbReference type="NCBI Taxonomy" id="47308"/>
    <lineage>
        <taxon>Eukaryota</taxon>
        <taxon>Metazoa</taxon>
        <taxon>Chordata</taxon>
        <taxon>Craniata</taxon>
        <taxon>Vertebrata</taxon>
        <taxon>Euteleostomi</taxon>
        <taxon>Actinopterygii</taxon>
        <taxon>Neopterygii</taxon>
        <taxon>Teleostei</taxon>
        <taxon>Neoteleostei</taxon>
        <taxon>Acanthomorphata</taxon>
        <taxon>Gobiaria</taxon>
        <taxon>Gobiiformes</taxon>
        <taxon>Gobioidei</taxon>
        <taxon>Gobiidae</taxon>
        <taxon>Benthophilinae</taxon>
        <taxon>Neogobiini</taxon>
        <taxon>Neogobius</taxon>
    </lineage>
</organism>
<dbReference type="Proteomes" id="UP000694523">
    <property type="component" value="Unplaced"/>
</dbReference>
<dbReference type="InterPro" id="IPR036116">
    <property type="entry name" value="FN3_sf"/>
</dbReference>
<evidence type="ECO:0000256" key="9">
    <source>
        <dbReference type="ARBA" id="ARBA00022989"/>
    </source>
</evidence>
<dbReference type="GO" id="GO:0019955">
    <property type="term" value="F:cytokine binding"/>
    <property type="evidence" value="ECO:0007669"/>
    <property type="project" value="TreeGrafter"/>
</dbReference>
<feature type="domain" description="Fibronectin type-III" evidence="15">
    <location>
        <begin position="140"/>
        <end position="239"/>
    </location>
</feature>
<comment type="domain">
    <text evidence="14">The WSXWS motif appears to be necessary for proper protein folding and thereby efficient intracellular transport and cell-surface receptor binding.</text>
</comment>
<keyword evidence="8 14" id="KW-0862">Zinc</keyword>